<gene>
    <name evidence="1" type="ORF">DSCO28_02260</name>
</gene>
<protein>
    <submittedName>
        <fullName evidence="1">Uncharacterized protein</fullName>
    </submittedName>
</protein>
<accession>A0A5K7ZMG2</accession>
<dbReference type="KEGG" id="dov:DSCO28_02260"/>
<reference evidence="1 2" key="1">
    <citation type="submission" date="2019-11" db="EMBL/GenBank/DDBJ databases">
        <title>Comparative genomics of hydrocarbon-degrading Desulfosarcina strains.</title>
        <authorList>
            <person name="Watanabe M."/>
            <person name="Kojima H."/>
            <person name="Fukui M."/>
        </authorList>
    </citation>
    <scope>NUCLEOTIDE SEQUENCE [LARGE SCALE GENOMIC DNA]</scope>
    <source>
        <strain evidence="1 2">28bB2T</strain>
    </source>
</reference>
<dbReference type="Proteomes" id="UP000425960">
    <property type="component" value="Chromosome"/>
</dbReference>
<proteinExistence type="predicted"/>
<dbReference type="EMBL" id="AP021876">
    <property type="protein sequence ID" value="BBO79660.1"/>
    <property type="molecule type" value="Genomic_DNA"/>
</dbReference>
<name>A0A5K7ZMG2_9BACT</name>
<evidence type="ECO:0000313" key="1">
    <source>
        <dbReference type="EMBL" id="BBO79660.1"/>
    </source>
</evidence>
<dbReference type="RefSeq" id="WP_155320802.1">
    <property type="nucleotide sequence ID" value="NZ_AP021876.1"/>
</dbReference>
<organism evidence="1 2">
    <name type="scientific">Desulfosarcina ovata subsp. sediminis</name>
    <dbReference type="NCBI Taxonomy" id="885957"/>
    <lineage>
        <taxon>Bacteria</taxon>
        <taxon>Pseudomonadati</taxon>
        <taxon>Thermodesulfobacteriota</taxon>
        <taxon>Desulfobacteria</taxon>
        <taxon>Desulfobacterales</taxon>
        <taxon>Desulfosarcinaceae</taxon>
        <taxon>Desulfosarcina</taxon>
    </lineage>
</organism>
<evidence type="ECO:0000313" key="2">
    <source>
        <dbReference type="Proteomes" id="UP000425960"/>
    </source>
</evidence>
<sequence>MVKLGGRELIMLDVGHWGAYHFWKEQDGKPQREFGLIENYCIWLCRFDSSKKIEGTMSLFTN</sequence>
<dbReference type="AlphaFoldDB" id="A0A5K7ZMG2"/>